<dbReference type="EMBL" id="JH818062">
    <property type="protein sequence ID" value="EKC23566.1"/>
    <property type="molecule type" value="Genomic_DNA"/>
</dbReference>
<evidence type="ECO:0000313" key="2">
    <source>
        <dbReference type="EMBL" id="EKC23566.1"/>
    </source>
</evidence>
<name>K1QQ55_MAGGI</name>
<feature type="region of interest" description="Disordered" evidence="1">
    <location>
        <begin position="78"/>
        <end position="106"/>
    </location>
</feature>
<accession>K1QQ55</accession>
<feature type="compositionally biased region" description="Polar residues" evidence="1">
    <location>
        <begin position="85"/>
        <end position="97"/>
    </location>
</feature>
<dbReference type="AlphaFoldDB" id="K1QQ55"/>
<dbReference type="InParanoid" id="K1QQ55"/>
<proteinExistence type="predicted"/>
<gene>
    <name evidence="2" type="ORF">CGI_10004967</name>
</gene>
<evidence type="ECO:0000256" key="1">
    <source>
        <dbReference type="SAM" id="MobiDB-lite"/>
    </source>
</evidence>
<sequence>MATQAPSRVLETTTDTEMMSDPDLYITDSCEPILWNCTARTTLIDPCSCYRYYECRGHGNGICIKFFSDFTTMKKAAQQAPPSPTFSKHSTQSSTQILKRKYKHLR</sequence>
<protein>
    <submittedName>
        <fullName evidence="2">Uncharacterized protein</fullName>
    </submittedName>
</protein>
<dbReference type="HOGENOM" id="CLU_2225728_0_0_1"/>
<organism evidence="2">
    <name type="scientific">Magallana gigas</name>
    <name type="common">Pacific oyster</name>
    <name type="synonym">Crassostrea gigas</name>
    <dbReference type="NCBI Taxonomy" id="29159"/>
    <lineage>
        <taxon>Eukaryota</taxon>
        <taxon>Metazoa</taxon>
        <taxon>Spiralia</taxon>
        <taxon>Lophotrochozoa</taxon>
        <taxon>Mollusca</taxon>
        <taxon>Bivalvia</taxon>
        <taxon>Autobranchia</taxon>
        <taxon>Pteriomorphia</taxon>
        <taxon>Ostreida</taxon>
        <taxon>Ostreoidea</taxon>
        <taxon>Ostreidae</taxon>
        <taxon>Magallana</taxon>
    </lineage>
</organism>
<reference evidence="2" key="1">
    <citation type="journal article" date="2012" name="Nature">
        <title>The oyster genome reveals stress adaptation and complexity of shell formation.</title>
        <authorList>
            <person name="Zhang G."/>
            <person name="Fang X."/>
            <person name="Guo X."/>
            <person name="Li L."/>
            <person name="Luo R."/>
            <person name="Xu F."/>
            <person name="Yang P."/>
            <person name="Zhang L."/>
            <person name="Wang X."/>
            <person name="Qi H."/>
            <person name="Xiong Z."/>
            <person name="Que H."/>
            <person name="Xie Y."/>
            <person name="Holland P.W."/>
            <person name="Paps J."/>
            <person name="Zhu Y."/>
            <person name="Wu F."/>
            <person name="Chen Y."/>
            <person name="Wang J."/>
            <person name="Peng C."/>
            <person name="Meng J."/>
            <person name="Yang L."/>
            <person name="Liu J."/>
            <person name="Wen B."/>
            <person name="Zhang N."/>
            <person name="Huang Z."/>
            <person name="Zhu Q."/>
            <person name="Feng Y."/>
            <person name="Mount A."/>
            <person name="Hedgecock D."/>
            <person name="Xu Z."/>
            <person name="Liu Y."/>
            <person name="Domazet-Loso T."/>
            <person name="Du Y."/>
            <person name="Sun X."/>
            <person name="Zhang S."/>
            <person name="Liu B."/>
            <person name="Cheng P."/>
            <person name="Jiang X."/>
            <person name="Li J."/>
            <person name="Fan D."/>
            <person name="Wang W."/>
            <person name="Fu W."/>
            <person name="Wang T."/>
            <person name="Wang B."/>
            <person name="Zhang J."/>
            <person name="Peng Z."/>
            <person name="Li Y."/>
            <person name="Li N."/>
            <person name="Wang J."/>
            <person name="Chen M."/>
            <person name="He Y."/>
            <person name="Tan F."/>
            <person name="Song X."/>
            <person name="Zheng Q."/>
            <person name="Huang R."/>
            <person name="Yang H."/>
            <person name="Du X."/>
            <person name="Chen L."/>
            <person name="Yang M."/>
            <person name="Gaffney P.M."/>
            <person name="Wang S."/>
            <person name="Luo L."/>
            <person name="She Z."/>
            <person name="Ming Y."/>
            <person name="Huang W."/>
            <person name="Zhang S."/>
            <person name="Huang B."/>
            <person name="Zhang Y."/>
            <person name="Qu T."/>
            <person name="Ni P."/>
            <person name="Miao G."/>
            <person name="Wang J."/>
            <person name="Wang Q."/>
            <person name="Steinberg C.E."/>
            <person name="Wang H."/>
            <person name="Li N."/>
            <person name="Qian L."/>
            <person name="Zhang G."/>
            <person name="Li Y."/>
            <person name="Yang H."/>
            <person name="Liu X."/>
            <person name="Wang J."/>
            <person name="Yin Y."/>
            <person name="Wang J."/>
        </authorList>
    </citation>
    <scope>NUCLEOTIDE SEQUENCE [LARGE SCALE GENOMIC DNA]</scope>
    <source>
        <strain evidence="2">05x7-T-G4-1.051#20</strain>
    </source>
</reference>